<feature type="chain" id="PRO_5041765856" description="Purple acid phosphatase" evidence="5">
    <location>
        <begin position="26"/>
        <end position="488"/>
    </location>
</feature>
<dbReference type="SUPFAM" id="SSF56300">
    <property type="entry name" value="Metallo-dependent phosphatases"/>
    <property type="match status" value="1"/>
</dbReference>
<sequence length="488" mass="53032">MPGRGPPRSLPLLVVALLACHMVGATDLSDATLFARKPVSEQLPLHHPRLTQTCGPDPASPEQVHLSLAGPGAIAFNWVTARQGRASSMFWSLGRRVARAARTLGKYHCKGVSSVQYGFASGDYTGRVDGRAPACYSVDDYDSGVLHEVIVGRGAEGPLPANTTVYYRVSGAREGVWGEESSFVTPPPLGVDSLPYRLGVVGDLGQTEDSLSTLEHLVATDPQSVVLVGDLSYADGDHRRWDAWARMVSPLTSRWLWMFTEGNHERERARGVPDWLAYTTRFHLPHASAGSASPLYYSYDVAGAHVVMLGSYTDHDAHSEQAAWLAADLAAVDRARTPWVVVTMHAPFYSSNLAHLGEGEPMRAGMERLLNQHGVDVVFAGHVHAYERSLRVVDGQLDDCGPVYINIGDGGNREGPDTRWLDRPRWSAWREPSFGHGALDLLNATHAVWTWRRNADAIRAQGPQHAADSVTLVRTDCSLGDAGLAAAR</sequence>
<keyword evidence="3 5" id="KW-0378">Hydrolase</keyword>
<dbReference type="SUPFAM" id="SSF49363">
    <property type="entry name" value="Purple acid phosphatase, N-terminal domain"/>
    <property type="match status" value="1"/>
</dbReference>
<evidence type="ECO:0000313" key="9">
    <source>
        <dbReference type="Proteomes" id="UP001255856"/>
    </source>
</evidence>
<feature type="domain" description="Purple acid phosphatase C-terminal" evidence="7">
    <location>
        <begin position="401"/>
        <end position="456"/>
    </location>
</feature>
<name>A0AAD9MG89_PROWI</name>
<evidence type="ECO:0000313" key="8">
    <source>
        <dbReference type="EMBL" id="KAK2076304.1"/>
    </source>
</evidence>
<keyword evidence="2 5" id="KW-0732">Signal</keyword>
<protein>
    <recommendedName>
        <fullName evidence="5">Purple acid phosphatase</fullName>
        <ecNumber evidence="5">3.1.3.2</ecNumber>
    </recommendedName>
</protein>
<dbReference type="Proteomes" id="UP001255856">
    <property type="component" value="Unassembled WGS sequence"/>
</dbReference>
<evidence type="ECO:0000259" key="7">
    <source>
        <dbReference type="Pfam" id="PF14008"/>
    </source>
</evidence>
<organism evidence="8 9">
    <name type="scientific">Prototheca wickerhamii</name>
    <dbReference type="NCBI Taxonomy" id="3111"/>
    <lineage>
        <taxon>Eukaryota</taxon>
        <taxon>Viridiplantae</taxon>
        <taxon>Chlorophyta</taxon>
        <taxon>core chlorophytes</taxon>
        <taxon>Trebouxiophyceae</taxon>
        <taxon>Chlorellales</taxon>
        <taxon>Chlorellaceae</taxon>
        <taxon>Prototheca</taxon>
    </lineage>
</organism>
<dbReference type="InterPro" id="IPR025733">
    <property type="entry name" value="PAPs_C"/>
</dbReference>
<evidence type="ECO:0000259" key="6">
    <source>
        <dbReference type="Pfam" id="PF00149"/>
    </source>
</evidence>
<dbReference type="InterPro" id="IPR039331">
    <property type="entry name" value="PAPs-like"/>
</dbReference>
<dbReference type="CDD" id="cd00839">
    <property type="entry name" value="MPP_PAPs"/>
    <property type="match status" value="1"/>
</dbReference>
<proteinExistence type="inferred from homology"/>
<dbReference type="InterPro" id="IPR029052">
    <property type="entry name" value="Metallo-depent_PP-like"/>
</dbReference>
<evidence type="ECO:0000256" key="1">
    <source>
        <dbReference type="ARBA" id="ARBA00008723"/>
    </source>
</evidence>
<dbReference type="EC" id="3.1.3.2" evidence="5"/>
<dbReference type="EMBL" id="JASFZW010000010">
    <property type="protein sequence ID" value="KAK2076304.1"/>
    <property type="molecule type" value="Genomic_DNA"/>
</dbReference>
<dbReference type="PANTHER" id="PTHR22953">
    <property type="entry name" value="ACID PHOSPHATASE RELATED"/>
    <property type="match status" value="1"/>
</dbReference>
<feature type="domain" description="Calcineurin-like phosphoesterase" evidence="6">
    <location>
        <begin position="197"/>
        <end position="386"/>
    </location>
</feature>
<keyword evidence="9" id="KW-1185">Reference proteome</keyword>
<feature type="signal peptide" evidence="5">
    <location>
        <begin position="1"/>
        <end position="25"/>
    </location>
</feature>
<dbReference type="Gene3D" id="3.60.21.10">
    <property type="match status" value="1"/>
</dbReference>
<dbReference type="Gene3D" id="2.60.40.380">
    <property type="entry name" value="Purple acid phosphatase-like, N-terminal"/>
    <property type="match status" value="1"/>
</dbReference>
<evidence type="ECO:0000256" key="5">
    <source>
        <dbReference type="RuleBase" id="RU361203"/>
    </source>
</evidence>
<dbReference type="Pfam" id="PF14008">
    <property type="entry name" value="Metallophos_C"/>
    <property type="match status" value="1"/>
</dbReference>
<dbReference type="PANTHER" id="PTHR22953:SF153">
    <property type="entry name" value="PURPLE ACID PHOSPHATASE"/>
    <property type="match status" value="1"/>
</dbReference>
<dbReference type="InterPro" id="IPR008963">
    <property type="entry name" value="Purple_acid_Pase-like_N"/>
</dbReference>
<gene>
    <name evidence="8" type="ORF">QBZ16_000828</name>
</gene>
<comment type="catalytic activity">
    <reaction evidence="5">
        <text>a phosphate monoester + H2O = an alcohol + phosphate</text>
        <dbReference type="Rhea" id="RHEA:15017"/>
        <dbReference type="ChEBI" id="CHEBI:15377"/>
        <dbReference type="ChEBI" id="CHEBI:30879"/>
        <dbReference type="ChEBI" id="CHEBI:43474"/>
        <dbReference type="ChEBI" id="CHEBI:67140"/>
        <dbReference type="EC" id="3.1.3.2"/>
    </reaction>
</comment>
<evidence type="ECO:0000256" key="4">
    <source>
        <dbReference type="ARBA" id="ARBA00023180"/>
    </source>
</evidence>
<keyword evidence="4" id="KW-0325">Glycoprotein</keyword>
<dbReference type="InterPro" id="IPR004843">
    <property type="entry name" value="Calcineurin-like_PHP"/>
</dbReference>
<evidence type="ECO:0000256" key="2">
    <source>
        <dbReference type="ARBA" id="ARBA00022729"/>
    </source>
</evidence>
<dbReference type="AlphaFoldDB" id="A0AAD9MG89"/>
<comment type="similarity">
    <text evidence="1 5">Belongs to the metallophosphoesterase superfamily. Purple acid phosphatase family.</text>
</comment>
<accession>A0AAD9MG89</accession>
<reference evidence="8" key="1">
    <citation type="submission" date="2021-01" db="EMBL/GenBank/DDBJ databases">
        <authorList>
            <person name="Eckstrom K.M.E."/>
        </authorList>
    </citation>
    <scope>NUCLEOTIDE SEQUENCE</scope>
    <source>
        <strain evidence="8">UVCC 0001</strain>
    </source>
</reference>
<comment type="caution">
    <text evidence="8">The sequence shown here is derived from an EMBL/GenBank/DDBJ whole genome shotgun (WGS) entry which is preliminary data.</text>
</comment>
<dbReference type="GO" id="GO:0046872">
    <property type="term" value="F:metal ion binding"/>
    <property type="evidence" value="ECO:0007669"/>
    <property type="project" value="InterPro"/>
</dbReference>
<dbReference type="GO" id="GO:0003993">
    <property type="term" value="F:acid phosphatase activity"/>
    <property type="evidence" value="ECO:0007669"/>
    <property type="project" value="UniProtKB-EC"/>
</dbReference>
<dbReference type="InterPro" id="IPR041792">
    <property type="entry name" value="MPP_PAP"/>
</dbReference>
<dbReference type="PROSITE" id="PS51257">
    <property type="entry name" value="PROKAR_LIPOPROTEIN"/>
    <property type="match status" value="1"/>
</dbReference>
<evidence type="ECO:0000256" key="3">
    <source>
        <dbReference type="ARBA" id="ARBA00022801"/>
    </source>
</evidence>
<dbReference type="Pfam" id="PF00149">
    <property type="entry name" value="Metallophos"/>
    <property type="match status" value="1"/>
</dbReference>